<sequence>MSTARILKPSVNHFMFIFFGWKYNNLLSSNGTSISGSTARLLYTDRCWKAGCARCGASGWEFDVSGTMIEAIDIEKMQCLVVVTLDKILRLNVPHYATTSHPKAQESEGRGVRLSYEQLRSALLEIHGPCEWGNLNVLRVIMFEELESEYCEKRRRWSLDQLRNSKEDIDRIVAGIDNIPTVVVNPGHSRDDSRVTLSCITDELSSADGTVNEGHCSKSSS</sequence>
<proteinExistence type="predicted"/>
<dbReference type="Proteomes" id="UP000054988">
    <property type="component" value="Unassembled WGS sequence"/>
</dbReference>
<organism evidence="1 2">
    <name type="scientific">Moniliophthora roreri</name>
    <name type="common">Frosty pod rot fungus</name>
    <name type="synonym">Monilia roreri</name>
    <dbReference type="NCBI Taxonomy" id="221103"/>
    <lineage>
        <taxon>Eukaryota</taxon>
        <taxon>Fungi</taxon>
        <taxon>Dikarya</taxon>
        <taxon>Basidiomycota</taxon>
        <taxon>Agaricomycotina</taxon>
        <taxon>Agaricomycetes</taxon>
        <taxon>Agaricomycetidae</taxon>
        <taxon>Agaricales</taxon>
        <taxon>Marasmiineae</taxon>
        <taxon>Marasmiaceae</taxon>
        <taxon>Moniliophthora</taxon>
    </lineage>
</organism>
<comment type="caution">
    <text evidence="1">The sequence shown here is derived from an EMBL/GenBank/DDBJ whole genome shotgun (WGS) entry which is preliminary data.</text>
</comment>
<protein>
    <submittedName>
        <fullName evidence="1">Uncharacterized protein</fullName>
    </submittedName>
</protein>
<evidence type="ECO:0000313" key="1">
    <source>
        <dbReference type="EMBL" id="KTB34600.1"/>
    </source>
</evidence>
<gene>
    <name evidence="1" type="ORF">WG66_12842</name>
</gene>
<dbReference type="EMBL" id="LATX01002058">
    <property type="protein sequence ID" value="KTB34600.1"/>
    <property type="molecule type" value="Genomic_DNA"/>
</dbReference>
<evidence type="ECO:0000313" key="2">
    <source>
        <dbReference type="Proteomes" id="UP000054988"/>
    </source>
</evidence>
<accession>A0A0W0FE79</accession>
<reference evidence="1 2" key="1">
    <citation type="submission" date="2015-12" db="EMBL/GenBank/DDBJ databases">
        <title>Draft genome sequence of Moniliophthora roreri, the causal agent of frosty pod rot of cacao.</title>
        <authorList>
            <person name="Aime M.C."/>
            <person name="Diaz-Valderrama J.R."/>
            <person name="Kijpornyongpan T."/>
            <person name="Phillips-Mora W."/>
        </authorList>
    </citation>
    <scope>NUCLEOTIDE SEQUENCE [LARGE SCALE GENOMIC DNA]</scope>
    <source>
        <strain evidence="1 2">MCA 2952</strain>
    </source>
</reference>
<dbReference type="AlphaFoldDB" id="A0A0W0FE79"/>
<name>A0A0W0FE79_MONRR</name>